<dbReference type="NCBIfam" id="TIGR01393">
    <property type="entry name" value="lepA"/>
    <property type="match status" value="1"/>
</dbReference>
<keyword evidence="16" id="KW-1185">Reference proteome</keyword>
<dbReference type="Gene3D" id="3.40.50.300">
    <property type="entry name" value="P-loop containing nucleotide triphosphate hydrolases"/>
    <property type="match status" value="1"/>
</dbReference>
<dbReference type="Pfam" id="PF03144">
    <property type="entry name" value="GTP_EFTU_D2"/>
    <property type="match status" value="1"/>
</dbReference>
<dbReference type="InterPro" id="IPR031157">
    <property type="entry name" value="G_TR_CS"/>
</dbReference>
<keyword evidence="5 13" id="KW-0378">Hydrolase</keyword>
<evidence type="ECO:0000256" key="5">
    <source>
        <dbReference type="ARBA" id="ARBA00022801"/>
    </source>
</evidence>
<dbReference type="AlphaFoldDB" id="A0A158FAW7"/>
<dbReference type="SUPFAM" id="SSF52540">
    <property type="entry name" value="P-loop containing nucleoside triphosphate hydrolases"/>
    <property type="match status" value="1"/>
</dbReference>
<dbReference type="Pfam" id="PF00679">
    <property type="entry name" value="EFG_C"/>
    <property type="match status" value="1"/>
</dbReference>
<dbReference type="CDD" id="cd01890">
    <property type="entry name" value="LepA"/>
    <property type="match status" value="1"/>
</dbReference>
<keyword evidence="6 13" id="KW-0648">Protein biosynthesis</keyword>
<keyword evidence="7 13" id="KW-0342">GTP-binding</keyword>
<dbReference type="CDD" id="cd03699">
    <property type="entry name" value="EF4_II"/>
    <property type="match status" value="1"/>
</dbReference>
<dbReference type="PROSITE" id="PS00301">
    <property type="entry name" value="G_TR_1"/>
    <property type="match status" value="1"/>
</dbReference>
<dbReference type="InterPro" id="IPR000795">
    <property type="entry name" value="T_Tr_GTP-bd_dom"/>
</dbReference>
<evidence type="ECO:0000313" key="16">
    <source>
        <dbReference type="Proteomes" id="UP000054770"/>
    </source>
</evidence>
<gene>
    <name evidence="13" type="primary">lepA</name>
    <name evidence="15" type="ORF">AWB68_00445</name>
</gene>
<dbReference type="InterPro" id="IPR035654">
    <property type="entry name" value="LepA_IV"/>
</dbReference>
<evidence type="ECO:0000256" key="12">
    <source>
        <dbReference type="ARBA" id="ARBA00066744"/>
    </source>
</evidence>
<dbReference type="SUPFAM" id="SSF50447">
    <property type="entry name" value="Translation proteins"/>
    <property type="match status" value="1"/>
</dbReference>
<feature type="domain" description="Tr-type G" evidence="14">
    <location>
        <begin position="2"/>
        <end position="184"/>
    </location>
</feature>
<evidence type="ECO:0000256" key="3">
    <source>
        <dbReference type="ARBA" id="ARBA00022519"/>
    </source>
</evidence>
<dbReference type="PANTHER" id="PTHR43512">
    <property type="entry name" value="TRANSLATION FACTOR GUF1-RELATED"/>
    <property type="match status" value="1"/>
</dbReference>
<evidence type="ECO:0000256" key="8">
    <source>
        <dbReference type="ARBA" id="ARBA00023136"/>
    </source>
</evidence>
<dbReference type="EC" id="3.6.5.n1" evidence="12 13"/>
<dbReference type="FunFam" id="3.30.70.2570:FF:000001">
    <property type="entry name" value="Translation factor GUF1, mitochondrial"/>
    <property type="match status" value="1"/>
</dbReference>
<evidence type="ECO:0000313" key="15">
    <source>
        <dbReference type="EMBL" id="SAL16773.1"/>
    </source>
</evidence>
<dbReference type="SMART" id="SM00838">
    <property type="entry name" value="EFG_C"/>
    <property type="match status" value="1"/>
</dbReference>
<feature type="binding site" evidence="13">
    <location>
        <begin position="14"/>
        <end position="19"/>
    </location>
    <ligand>
        <name>GTP</name>
        <dbReference type="ChEBI" id="CHEBI:37565"/>
    </ligand>
</feature>
<sequence length="596" mass="65835">MNHIRNFSIIAHIDHGKSTLADRIIQLCGGLSDREMEAQVLDSMDLERERGITIKAQTAALTYKARDGQIYNLNLIDTPGHVDFSYEVSRSLSACEGALLVVDASQGVEAQTVANCYTAIELGVEVVPVLNKIDLPAANPENAIEEIEDVIGIHASDAVHCSAKTGLGVEDVLEALIAKVPPPKGDPEAPLQALIIDSWFDNYVGVVMLVRIKNGTLRPKDKIKMMATGAQYPVESLGVFAPKATNLASLSAGQVGFIIAGIKELTAAKVGDTVTLTARPASEPLPGFKEVKPQVFAGLYPIEANQYDALRESLEKLKLNDSSLQYEPEVSQALGFGFRCGFLGLLHMEIVQERLEREFDMDLITTAPTVVYEVVQRDGTVIQVENPAKMPEPPKIEEVREPIVTVNLYMPQEYVGSVITLCTNKRGQQINMQYHGRQVQLTYEIPMAEIVLDFFDRLKSTSRGYASMDYEFKEYRAADVVKVDMLINGDKVDALSVIVHRSQSQHRGREVASKMRELIPRQMYDVAIQATIGANIIARENIKALRKNVLAKCYGGDITRKKKLLEKQKAGKKRMKQVGSVEIPQEAFLAILRVDD</sequence>
<dbReference type="InterPro" id="IPR006297">
    <property type="entry name" value="EF-4"/>
</dbReference>
<dbReference type="Gene3D" id="2.40.30.10">
    <property type="entry name" value="Translation factors"/>
    <property type="match status" value="1"/>
</dbReference>
<dbReference type="Pfam" id="PF06421">
    <property type="entry name" value="LepA_C"/>
    <property type="match status" value="1"/>
</dbReference>
<evidence type="ECO:0000259" key="14">
    <source>
        <dbReference type="PROSITE" id="PS51722"/>
    </source>
</evidence>
<dbReference type="Gene3D" id="3.30.70.240">
    <property type="match status" value="1"/>
</dbReference>
<name>A0A158FAW7_9BURK</name>
<keyword evidence="2 13" id="KW-1003">Cell membrane</keyword>
<dbReference type="FunFam" id="3.30.70.870:FF:000004">
    <property type="entry name" value="Translation factor GUF1, mitochondrial"/>
    <property type="match status" value="1"/>
</dbReference>
<dbReference type="GO" id="GO:0003746">
    <property type="term" value="F:translation elongation factor activity"/>
    <property type="evidence" value="ECO:0007669"/>
    <property type="project" value="UniProtKB-UniRule"/>
</dbReference>
<organism evidence="15 16">
    <name type="scientific">Caballeronia choica</name>
    <dbReference type="NCBI Taxonomy" id="326476"/>
    <lineage>
        <taxon>Bacteria</taxon>
        <taxon>Pseudomonadati</taxon>
        <taxon>Pseudomonadota</taxon>
        <taxon>Betaproteobacteria</taxon>
        <taxon>Burkholderiales</taxon>
        <taxon>Burkholderiaceae</taxon>
        <taxon>Caballeronia</taxon>
    </lineage>
</organism>
<dbReference type="GO" id="GO:0097216">
    <property type="term" value="F:guanosine tetraphosphate binding"/>
    <property type="evidence" value="ECO:0007669"/>
    <property type="project" value="UniProtKB-ARBA"/>
</dbReference>
<dbReference type="OrthoDB" id="9801472at2"/>
<protein>
    <recommendedName>
        <fullName evidence="12 13">Elongation factor 4</fullName>
        <shortName evidence="13">EF-4</shortName>
        <ecNumber evidence="12 13">3.6.5.n1</ecNumber>
    </recommendedName>
    <alternativeName>
        <fullName evidence="13">Ribosomal back-translocase LepA</fullName>
    </alternativeName>
</protein>
<dbReference type="InterPro" id="IPR004161">
    <property type="entry name" value="EFTu-like_2"/>
</dbReference>
<comment type="similarity">
    <text evidence="1 13">Belongs to the TRAFAC class translation factor GTPase superfamily. Classic translation factor GTPase family. LepA subfamily.</text>
</comment>
<dbReference type="Proteomes" id="UP000054770">
    <property type="component" value="Unassembled WGS sequence"/>
</dbReference>
<dbReference type="PRINTS" id="PR00315">
    <property type="entry name" value="ELONGATNFCT"/>
</dbReference>
<dbReference type="NCBIfam" id="TIGR00231">
    <property type="entry name" value="small_GTP"/>
    <property type="match status" value="1"/>
</dbReference>
<dbReference type="InterPro" id="IPR009000">
    <property type="entry name" value="Transl_B-barrel_sf"/>
</dbReference>
<evidence type="ECO:0000256" key="6">
    <source>
        <dbReference type="ARBA" id="ARBA00022917"/>
    </source>
</evidence>
<comment type="similarity">
    <text evidence="11">Belongs to the GTP-binding elongation factor family. LepA subfamily.</text>
</comment>
<keyword evidence="8 13" id="KW-0472">Membrane</keyword>
<evidence type="ECO:0000256" key="13">
    <source>
        <dbReference type="HAMAP-Rule" id="MF_00071"/>
    </source>
</evidence>
<comment type="subcellular location">
    <subcellularLocation>
        <location evidence="13">Cell membrane</location>
        <topology evidence="13">Peripheral membrane protein</topology>
        <orientation evidence="13">Cytoplasmic side</orientation>
    </subcellularLocation>
</comment>
<dbReference type="CDD" id="cd16260">
    <property type="entry name" value="EF4_III"/>
    <property type="match status" value="1"/>
</dbReference>
<dbReference type="EMBL" id="FCON02000003">
    <property type="protein sequence ID" value="SAL16773.1"/>
    <property type="molecule type" value="Genomic_DNA"/>
</dbReference>
<comment type="caution">
    <text evidence="15">The sequence shown here is derived from an EMBL/GenBank/DDBJ whole genome shotgun (WGS) entry which is preliminary data.</text>
</comment>
<dbReference type="InterPro" id="IPR000640">
    <property type="entry name" value="EFG_V-like"/>
</dbReference>
<accession>A0A158FAW7</accession>
<dbReference type="FunFam" id="3.40.50.300:FF:000078">
    <property type="entry name" value="Elongation factor 4"/>
    <property type="match status" value="1"/>
</dbReference>
<dbReference type="RefSeq" id="WP_087642725.1">
    <property type="nucleotide sequence ID" value="NZ_FCON02000003.1"/>
</dbReference>
<evidence type="ECO:0000256" key="4">
    <source>
        <dbReference type="ARBA" id="ARBA00022741"/>
    </source>
</evidence>
<dbReference type="GO" id="GO:0003924">
    <property type="term" value="F:GTPase activity"/>
    <property type="evidence" value="ECO:0007669"/>
    <property type="project" value="UniProtKB-UniRule"/>
</dbReference>
<dbReference type="Pfam" id="PF00009">
    <property type="entry name" value="GTP_EFTU"/>
    <property type="match status" value="1"/>
</dbReference>
<dbReference type="CDD" id="cd03709">
    <property type="entry name" value="lepA_C"/>
    <property type="match status" value="1"/>
</dbReference>
<proteinExistence type="inferred from homology"/>
<evidence type="ECO:0000256" key="11">
    <source>
        <dbReference type="ARBA" id="ARBA00061052"/>
    </source>
</evidence>
<dbReference type="GO" id="GO:0045727">
    <property type="term" value="P:positive regulation of translation"/>
    <property type="evidence" value="ECO:0007669"/>
    <property type="project" value="UniProtKB-UniRule"/>
</dbReference>
<dbReference type="FunFam" id="3.30.70.240:FF:000007">
    <property type="entry name" value="Translation factor GUF1, mitochondrial"/>
    <property type="match status" value="1"/>
</dbReference>
<dbReference type="SUPFAM" id="SSF54980">
    <property type="entry name" value="EF-G C-terminal domain-like"/>
    <property type="match status" value="2"/>
</dbReference>
<dbReference type="InterPro" id="IPR035647">
    <property type="entry name" value="EFG_III/V"/>
</dbReference>
<keyword evidence="3" id="KW-0997">Cell inner membrane</keyword>
<dbReference type="Gene3D" id="3.30.70.2570">
    <property type="entry name" value="Elongation factor 4, C-terminal domain"/>
    <property type="match status" value="1"/>
</dbReference>
<comment type="function">
    <text evidence="10 13">Required for accurate and efficient protein synthesis under certain stress conditions. May act as a fidelity factor of the translation reaction, by catalyzing a one-codon backward translocation of tRNAs on improperly translocated ribosomes. Back-translocation proceeds from a post-translocation (POST) complex to a pre-translocation (PRE) complex, thus giving elongation factor G a second chance to translocate the tRNAs correctly. Binds to ribosomes in a GTP-dependent manner.</text>
</comment>
<dbReference type="GO" id="GO:0005525">
    <property type="term" value="F:GTP binding"/>
    <property type="evidence" value="ECO:0007669"/>
    <property type="project" value="UniProtKB-UniRule"/>
</dbReference>
<evidence type="ECO:0000256" key="9">
    <source>
        <dbReference type="ARBA" id="ARBA00050293"/>
    </source>
</evidence>
<dbReference type="GO" id="GO:0043022">
    <property type="term" value="F:ribosome binding"/>
    <property type="evidence" value="ECO:0007669"/>
    <property type="project" value="UniProtKB-UniRule"/>
</dbReference>
<dbReference type="PROSITE" id="PS51722">
    <property type="entry name" value="G_TR_2"/>
    <property type="match status" value="1"/>
</dbReference>
<dbReference type="FunFam" id="2.40.30.10:FF:000015">
    <property type="entry name" value="Translation factor GUF1, mitochondrial"/>
    <property type="match status" value="1"/>
</dbReference>
<dbReference type="InterPro" id="IPR005225">
    <property type="entry name" value="Small_GTP-bd"/>
</dbReference>
<dbReference type="InterPro" id="IPR027417">
    <property type="entry name" value="P-loop_NTPase"/>
</dbReference>
<evidence type="ECO:0000256" key="2">
    <source>
        <dbReference type="ARBA" id="ARBA00022475"/>
    </source>
</evidence>
<keyword evidence="4 13" id="KW-0547">Nucleotide-binding</keyword>
<dbReference type="GO" id="GO:0005886">
    <property type="term" value="C:plasma membrane"/>
    <property type="evidence" value="ECO:0007669"/>
    <property type="project" value="UniProtKB-SubCell"/>
</dbReference>
<dbReference type="HAMAP" id="MF_00071">
    <property type="entry name" value="LepA"/>
    <property type="match status" value="1"/>
</dbReference>
<dbReference type="Gene3D" id="3.30.70.870">
    <property type="entry name" value="Elongation Factor G (Translational Gtpase), domain 3"/>
    <property type="match status" value="1"/>
</dbReference>
<feature type="binding site" evidence="13">
    <location>
        <begin position="131"/>
        <end position="134"/>
    </location>
    <ligand>
        <name>GTP</name>
        <dbReference type="ChEBI" id="CHEBI:37565"/>
    </ligand>
</feature>
<dbReference type="InterPro" id="IPR038363">
    <property type="entry name" value="LepA_C_sf"/>
</dbReference>
<evidence type="ECO:0000256" key="10">
    <source>
        <dbReference type="ARBA" id="ARBA00057626"/>
    </source>
</evidence>
<dbReference type="PANTHER" id="PTHR43512:SF4">
    <property type="entry name" value="TRANSLATION FACTOR GUF1 HOMOLOG, CHLOROPLASTIC"/>
    <property type="match status" value="1"/>
</dbReference>
<evidence type="ECO:0000256" key="7">
    <source>
        <dbReference type="ARBA" id="ARBA00023134"/>
    </source>
</evidence>
<reference evidence="15" key="1">
    <citation type="submission" date="2016-01" db="EMBL/GenBank/DDBJ databases">
        <authorList>
            <person name="Peeters C."/>
        </authorList>
    </citation>
    <scope>NUCLEOTIDE SEQUENCE [LARGE SCALE GENOMIC DNA]</scope>
    <source>
        <strain evidence="15">LMG 22940</strain>
    </source>
</reference>
<comment type="catalytic activity">
    <reaction evidence="9 13">
        <text>GTP + H2O = GDP + phosphate + H(+)</text>
        <dbReference type="Rhea" id="RHEA:19669"/>
        <dbReference type="ChEBI" id="CHEBI:15377"/>
        <dbReference type="ChEBI" id="CHEBI:15378"/>
        <dbReference type="ChEBI" id="CHEBI:37565"/>
        <dbReference type="ChEBI" id="CHEBI:43474"/>
        <dbReference type="ChEBI" id="CHEBI:58189"/>
        <dbReference type="EC" id="3.6.5.n1"/>
    </reaction>
</comment>
<dbReference type="InterPro" id="IPR013842">
    <property type="entry name" value="LepA_CTD"/>
</dbReference>
<evidence type="ECO:0000256" key="1">
    <source>
        <dbReference type="ARBA" id="ARBA00005454"/>
    </source>
</evidence>